<evidence type="ECO:0000313" key="2">
    <source>
        <dbReference type="EMBL" id="OZM73299.1"/>
    </source>
</evidence>
<feature type="region of interest" description="Disordered" evidence="1">
    <location>
        <begin position="192"/>
        <end position="455"/>
    </location>
</feature>
<protein>
    <recommendedName>
        <fullName evidence="4">PPE family domain-containing protein</fullName>
    </recommendedName>
</protein>
<sequence>MAGSMNGEQIFHNFREGDAASIEDVAMQVARLSSQYGQRAASIAGLQESMQGAWTGDAGSAAATGAGPLMPALEESAIMLDQTAESNAEQSGAFHRANTEVVEVPAAPDAPNPWATGAKALIPIAGPFMATDDVRSYQEGVAAHNAAAQRNVDVMNGYSSASSANGNVPTSYGLMESDGSAVTLTTPSGTVGTGIGVSGTPEVNGPGAVNDRTSASGVGPSAVSGAPTLNGPSGSSGGTPAPGTVSGAGHLAPGGGPAPVAPGRGGGGNAGGGSGAAPGGLVGGAPIGRPGSESNRPARPGNANPARGADGRPGAGRAGDRIRGLDGNSGNSGRAGSAGRVGGGEGALGKGGGTAAEAGRGGGALGAGKGSGVGMPGAGGSAAEAAAARGGAGAAGARGAGAGMGPMGAGGRGRGGEEDEEHRRPDFLIEADPDAIFGSDERATAPVIGENQPPA</sequence>
<dbReference type="RefSeq" id="WP_094862554.1">
    <property type="nucleotide sequence ID" value="NZ_NKYE01000005.1"/>
</dbReference>
<dbReference type="InterPro" id="IPR038332">
    <property type="entry name" value="PPE_sf"/>
</dbReference>
<evidence type="ECO:0000256" key="1">
    <source>
        <dbReference type="SAM" id="MobiDB-lite"/>
    </source>
</evidence>
<evidence type="ECO:0008006" key="4">
    <source>
        <dbReference type="Google" id="ProtNLM"/>
    </source>
</evidence>
<feature type="compositionally biased region" description="Gly residues" evidence="1">
    <location>
        <begin position="390"/>
        <end position="413"/>
    </location>
</feature>
<proteinExistence type="predicted"/>
<dbReference type="InParanoid" id="A0A263D523"/>
<keyword evidence="3" id="KW-1185">Reference proteome</keyword>
<comment type="caution">
    <text evidence="2">The sequence shown here is derived from an EMBL/GenBank/DDBJ whole genome shotgun (WGS) entry which is preliminary data.</text>
</comment>
<feature type="compositionally biased region" description="Gly residues" evidence="1">
    <location>
        <begin position="339"/>
        <end position="380"/>
    </location>
</feature>
<reference evidence="2 3" key="1">
    <citation type="submission" date="2017-07" db="EMBL/GenBank/DDBJ databases">
        <title>Amycolatopsis antarcticus sp. nov., isolated from the surface of an Antarcticus brown macroalga.</title>
        <authorList>
            <person name="Wang J."/>
            <person name="Leiva S."/>
            <person name="Huang J."/>
            <person name="Huang Y."/>
        </authorList>
    </citation>
    <scope>NUCLEOTIDE SEQUENCE [LARGE SCALE GENOMIC DNA]</scope>
    <source>
        <strain evidence="2 3">AU-G6</strain>
    </source>
</reference>
<feature type="compositionally biased region" description="Low complexity" evidence="1">
    <location>
        <begin position="325"/>
        <end position="338"/>
    </location>
</feature>
<dbReference type="OrthoDB" id="3602820at2"/>
<feature type="compositionally biased region" description="Low complexity" evidence="1">
    <location>
        <begin position="214"/>
        <end position="251"/>
    </location>
</feature>
<dbReference type="AlphaFoldDB" id="A0A263D523"/>
<dbReference type="Gene3D" id="1.20.1260.20">
    <property type="entry name" value="PPE superfamily"/>
    <property type="match status" value="1"/>
</dbReference>
<evidence type="ECO:0000313" key="3">
    <source>
        <dbReference type="Proteomes" id="UP000242444"/>
    </source>
</evidence>
<feature type="compositionally biased region" description="Gly residues" evidence="1">
    <location>
        <begin position="252"/>
        <end position="286"/>
    </location>
</feature>
<dbReference type="EMBL" id="NKYE01000005">
    <property type="protein sequence ID" value="OZM73299.1"/>
    <property type="molecule type" value="Genomic_DNA"/>
</dbReference>
<accession>A0A263D523</accession>
<dbReference type="Proteomes" id="UP000242444">
    <property type="component" value="Unassembled WGS sequence"/>
</dbReference>
<gene>
    <name evidence="2" type="ORF">CFN78_10605</name>
</gene>
<organism evidence="2 3">
    <name type="scientific">Amycolatopsis antarctica</name>
    <dbReference type="NCBI Taxonomy" id="1854586"/>
    <lineage>
        <taxon>Bacteria</taxon>
        <taxon>Bacillati</taxon>
        <taxon>Actinomycetota</taxon>
        <taxon>Actinomycetes</taxon>
        <taxon>Pseudonocardiales</taxon>
        <taxon>Pseudonocardiaceae</taxon>
        <taxon>Amycolatopsis</taxon>
    </lineage>
</organism>
<name>A0A263D523_9PSEU</name>